<feature type="domain" description="AAA+ ATPase" evidence="4">
    <location>
        <begin position="421"/>
        <end position="562"/>
    </location>
</feature>
<dbReference type="NCBIfam" id="TIGR01448">
    <property type="entry name" value="recD_rel"/>
    <property type="match status" value="1"/>
</dbReference>
<proteinExistence type="inferred from homology"/>
<dbReference type="InterPro" id="IPR029493">
    <property type="entry name" value="RecD2-like_HHH"/>
</dbReference>
<dbReference type="HAMAP" id="MF_01488">
    <property type="entry name" value="RecD2"/>
    <property type="match status" value="1"/>
</dbReference>
<dbReference type="GO" id="GO:0009338">
    <property type="term" value="C:exodeoxyribonuclease V complex"/>
    <property type="evidence" value="ECO:0007669"/>
    <property type="project" value="TreeGrafter"/>
</dbReference>
<dbReference type="InterPro" id="IPR050534">
    <property type="entry name" value="Coronavir_polyprotein_1ab"/>
</dbReference>
<dbReference type="CDD" id="cd17933">
    <property type="entry name" value="DEXSc_RecD-like"/>
    <property type="match status" value="1"/>
</dbReference>
<organism evidence="5 6">
    <name type="scientific">Saltatorellus ferox</name>
    <dbReference type="NCBI Taxonomy" id="2528018"/>
    <lineage>
        <taxon>Bacteria</taxon>
        <taxon>Pseudomonadati</taxon>
        <taxon>Planctomycetota</taxon>
        <taxon>Planctomycetia</taxon>
        <taxon>Planctomycetia incertae sedis</taxon>
        <taxon>Saltatorellus</taxon>
    </lineage>
</organism>
<dbReference type="PANTHER" id="PTHR43788">
    <property type="entry name" value="DNA2/NAM7 HELICASE FAMILY MEMBER"/>
    <property type="match status" value="1"/>
</dbReference>
<dbReference type="SMART" id="SM00382">
    <property type="entry name" value="AAA"/>
    <property type="match status" value="1"/>
</dbReference>
<name>A0A518EZM9_9BACT</name>
<keyword evidence="5" id="KW-0378">Hydrolase</keyword>
<dbReference type="Pfam" id="PF18335">
    <property type="entry name" value="SH3_13"/>
    <property type="match status" value="1"/>
</dbReference>
<dbReference type="SUPFAM" id="SSF52540">
    <property type="entry name" value="P-loop containing nucleoside triphosphate hydrolases"/>
    <property type="match status" value="2"/>
</dbReference>
<evidence type="ECO:0000256" key="3">
    <source>
        <dbReference type="SAM" id="MobiDB-lite"/>
    </source>
</evidence>
<dbReference type="EMBL" id="CP036434">
    <property type="protein sequence ID" value="QDV09538.1"/>
    <property type="molecule type" value="Genomic_DNA"/>
</dbReference>
<dbReference type="Pfam" id="PF14490">
    <property type="entry name" value="HHH_RecD2"/>
    <property type="match status" value="1"/>
</dbReference>
<keyword evidence="6" id="KW-1185">Reference proteome</keyword>
<keyword evidence="5" id="KW-0347">Helicase</keyword>
<dbReference type="InterPro" id="IPR027785">
    <property type="entry name" value="UvrD-like_helicase_C"/>
</dbReference>
<dbReference type="Pfam" id="PF23139">
    <property type="entry name" value="OB_YrrC"/>
    <property type="match status" value="1"/>
</dbReference>
<dbReference type="Gene3D" id="3.40.50.300">
    <property type="entry name" value="P-loop containing nucleotide triphosphate hydrolases"/>
    <property type="match status" value="2"/>
</dbReference>
<evidence type="ECO:0000256" key="2">
    <source>
        <dbReference type="ARBA" id="ARBA00022840"/>
    </source>
</evidence>
<dbReference type="InterPro" id="IPR041451">
    <property type="entry name" value="RecD2_SH13"/>
</dbReference>
<dbReference type="EC" id="3.6.4.12" evidence="5"/>
<evidence type="ECO:0000313" key="6">
    <source>
        <dbReference type="Proteomes" id="UP000320390"/>
    </source>
</evidence>
<dbReference type="InterPro" id="IPR003593">
    <property type="entry name" value="AAA+_ATPase"/>
</dbReference>
<keyword evidence="2" id="KW-0067">ATP-binding</keyword>
<protein>
    <submittedName>
        <fullName evidence="5">ATP-dependent RecD-like DNA helicase</fullName>
        <ecNumber evidence="5">3.6.4.12</ecNumber>
    </submittedName>
</protein>
<dbReference type="GO" id="GO:0043139">
    <property type="term" value="F:5'-3' DNA helicase activity"/>
    <property type="evidence" value="ECO:0007669"/>
    <property type="project" value="InterPro"/>
</dbReference>
<dbReference type="CDD" id="cd18809">
    <property type="entry name" value="SF1_C_RecD"/>
    <property type="match status" value="1"/>
</dbReference>
<dbReference type="InterPro" id="IPR006345">
    <property type="entry name" value="RecD2"/>
</dbReference>
<accession>A0A518EZM9</accession>
<dbReference type="OrthoDB" id="9803432at2"/>
<dbReference type="GO" id="GO:0003677">
    <property type="term" value="F:DNA binding"/>
    <property type="evidence" value="ECO:0007669"/>
    <property type="project" value="InterPro"/>
</dbReference>
<evidence type="ECO:0000256" key="1">
    <source>
        <dbReference type="ARBA" id="ARBA00022741"/>
    </source>
</evidence>
<dbReference type="Pfam" id="PF13604">
    <property type="entry name" value="AAA_30"/>
    <property type="match status" value="1"/>
</dbReference>
<gene>
    <name evidence="5" type="primary">recD2_2</name>
    <name evidence="5" type="ORF">Poly30_50960</name>
</gene>
<evidence type="ECO:0000259" key="4">
    <source>
        <dbReference type="SMART" id="SM00382"/>
    </source>
</evidence>
<dbReference type="Gene3D" id="1.10.10.2220">
    <property type="match status" value="1"/>
</dbReference>
<dbReference type="Proteomes" id="UP000320390">
    <property type="component" value="Chromosome"/>
</dbReference>
<keyword evidence="1" id="KW-0547">Nucleotide-binding</keyword>
<dbReference type="GO" id="GO:0016787">
    <property type="term" value="F:hydrolase activity"/>
    <property type="evidence" value="ECO:0007669"/>
    <property type="project" value="UniProtKB-KW"/>
</dbReference>
<evidence type="ECO:0000313" key="5">
    <source>
        <dbReference type="EMBL" id="QDV09538.1"/>
    </source>
</evidence>
<dbReference type="PANTHER" id="PTHR43788:SF6">
    <property type="entry name" value="DNA HELICASE B"/>
    <property type="match status" value="1"/>
</dbReference>
<dbReference type="GO" id="GO:0006310">
    <property type="term" value="P:DNA recombination"/>
    <property type="evidence" value="ECO:0007669"/>
    <property type="project" value="InterPro"/>
</dbReference>
<sequence>MRLGAVSSREGYVDSRNAATSGMPLSCSRVTDFSAPAPKGPLPRPPSGSESGLQPGEEIFQGTLETVTYHDEKSLYGVLRLAPDAGFKAPDEGSLFSPGRVTAVGKIADPVEGVRLKLIGRWGRHSSHGVQFEFAAVETLPPATEAGLVRYLSSKVFEGVGATLAQRIVDKLGAEALERISEDPGALKGIKGLRADKAEALREAILGQSAMHAVFGFLAKIGLGPVTAQAVAAKLGPDCETMIRDNPFALTLVPSVGFLTADRAAKRLGLPPDDPRRLRAVTRHALDKASNEGHVLLPLGDLLQRSARALEGAAPQEAFIRALDEMEDGLHIMIDREVLPPPPLDEDTRDLLDGSGRYNADLPCYLPHMHFHEVELARGITRLLKEPARPLSTEEALKDAAERAGIELHPDQRSAVLELLRQPVALLTGGPGVGKTTIIRFVATLAEAGGATVLLASPTGRAAKRLSEATGRPASTIHRLLKSVPGESGFEHGRQKPLEGGVIIIDEVSMLDLGLARRLVDAVASPTRLILVGDPDQLPSVGAGNVLADLLASERIPVARLTRVFRQARESLIVTNAHRVLEGQMPRLPEKGVRDADFYFFPVEDNPERLADRLIEVVTERIPKAFGLDWSEDVQVLAPMYKGPAGVDALNGRLREALGAGGREVLFGDQRWRTGDRVVQTRNDYEREVFNGDLGRISMVDQTGIVTVQFPDREVTYEKGALNDLKPAFAMTVHRSQGGEFPAIVFPLTMQHSHMLQRNLFYTAITRAKRLVVLVGDTRALARAIEQTEQNDRKSLLAARLIERIPAQMSPPLDLEGSEPPN</sequence>
<dbReference type="InterPro" id="IPR027417">
    <property type="entry name" value="P-loop_NTPase"/>
</dbReference>
<dbReference type="AlphaFoldDB" id="A0A518EZM9"/>
<dbReference type="GO" id="GO:0005524">
    <property type="term" value="F:ATP binding"/>
    <property type="evidence" value="ECO:0007669"/>
    <property type="project" value="UniProtKB-KW"/>
</dbReference>
<dbReference type="Pfam" id="PF13538">
    <property type="entry name" value="UvrD_C_2"/>
    <property type="match status" value="1"/>
</dbReference>
<dbReference type="InterPro" id="IPR055446">
    <property type="entry name" value="RecD2_N_OB"/>
</dbReference>
<feature type="region of interest" description="Disordered" evidence="3">
    <location>
        <begin position="1"/>
        <end position="56"/>
    </location>
</feature>
<dbReference type="Gene3D" id="2.30.30.940">
    <property type="match status" value="1"/>
</dbReference>
<dbReference type="GO" id="GO:0017116">
    <property type="term" value="F:single-stranded DNA helicase activity"/>
    <property type="evidence" value="ECO:0007669"/>
    <property type="project" value="TreeGrafter"/>
</dbReference>
<reference evidence="5 6" key="1">
    <citation type="submission" date="2019-02" db="EMBL/GenBank/DDBJ databases">
        <title>Deep-cultivation of Planctomycetes and their phenomic and genomic characterization uncovers novel biology.</title>
        <authorList>
            <person name="Wiegand S."/>
            <person name="Jogler M."/>
            <person name="Boedeker C."/>
            <person name="Pinto D."/>
            <person name="Vollmers J."/>
            <person name="Rivas-Marin E."/>
            <person name="Kohn T."/>
            <person name="Peeters S.H."/>
            <person name="Heuer A."/>
            <person name="Rast P."/>
            <person name="Oberbeckmann S."/>
            <person name="Bunk B."/>
            <person name="Jeske O."/>
            <person name="Meyerdierks A."/>
            <person name="Storesund J.E."/>
            <person name="Kallscheuer N."/>
            <person name="Luecker S."/>
            <person name="Lage O.M."/>
            <person name="Pohl T."/>
            <person name="Merkel B.J."/>
            <person name="Hornburger P."/>
            <person name="Mueller R.-W."/>
            <person name="Bruemmer F."/>
            <person name="Labrenz M."/>
            <person name="Spormann A.M."/>
            <person name="Op den Camp H."/>
            <person name="Overmann J."/>
            <person name="Amann R."/>
            <person name="Jetten M.S.M."/>
            <person name="Mascher T."/>
            <person name="Medema M.H."/>
            <person name="Devos D.P."/>
            <person name="Kaster A.-K."/>
            <person name="Ovreas L."/>
            <person name="Rohde M."/>
            <person name="Galperin M.Y."/>
            <person name="Jogler C."/>
        </authorList>
    </citation>
    <scope>NUCLEOTIDE SEQUENCE [LARGE SCALE GENOMIC DNA]</scope>
    <source>
        <strain evidence="5 6">Poly30</strain>
    </source>
</reference>